<keyword evidence="2" id="KW-1185">Reference proteome</keyword>
<protein>
    <submittedName>
        <fullName evidence="1">Uncharacterized protein</fullName>
    </submittedName>
</protein>
<evidence type="ECO:0000313" key="1">
    <source>
        <dbReference type="EMBL" id="TRY18735.1"/>
    </source>
</evidence>
<organism evidence="1 2">
    <name type="scientific">Tessaracoccus rhinocerotis</name>
    <dbReference type="NCBI Taxonomy" id="1689449"/>
    <lineage>
        <taxon>Bacteria</taxon>
        <taxon>Bacillati</taxon>
        <taxon>Actinomycetota</taxon>
        <taxon>Actinomycetes</taxon>
        <taxon>Propionibacteriales</taxon>
        <taxon>Propionibacteriaceae</taxon>
        <taxon>Tessaracoccus</taxon>
    </lineage>
</organism>
<gene>
    <name evidence="1" type="ORF">FOJ82_06365</name>
</gene>
<accession>A0A553K219</accession>
<evidence type="ECO:0000313" key="2">
    <source>
        <dbReference type="Proteomes" id="UP000317638"/>
    </source>
</evidence>
<dbReference type="InterPro" id="IPR029058">
    <property type="entry name" value="AB_hydrolase_fold"/>
</dbReference>
<proteinExistence type="predicted"/>
<dbReference type="SUPFAM" id="SSF53474">
    <property type="entry name" value="alpha/beta-Hydrolases"/>
    <property type="match status" value="1"/>
</dbReference>
<dbReference type="AlphaFoldDB" id="A0A553K219"/>
<sequence>MIGWTLGILFLLLLLFVLLSPLESLRWWADRGEREVRQTFELLPPEADAEDQAGRYVVYLSGVGVVGGDRLSAREEAWLEALQEDLPEVRVVSDVFPYAVDNRGLLQRTTVWLWSRLDRWRRAGSIKFVPLLINIRNIAKVLVSADPRYGPTLNIGLAQEIWWSLQRHGYVPGTNTPVTIVGFSGGGQMALGAGWFLSGLGVPVSVISVGGIFGDDPGLDRISHLWHLRGGKDHIQHLGTIAFPGRWATAPLSPWGRAKREGRITTRVIGPMKHDGPRGYFGRRAFGADGRNHSDLTRAAVSDIIRTMAAQS</sequence>
<comment type="caution">
    <text evidence="1">The sequence shown here is derived from an EMBL/GenBank/DDBJ whole genome shotgun (WGS) entry which is preliminary data.</text>
</comment>
<dbReference type="Proteomes" id="UP000317638">
    <property type="component" value="Unassembled WGS sequence"/>
</dbReference>
<dbReference type="OrthoDB" id="5141003at2"/>
<name>A0A553K219_9ACTN</name>
<reference evidence="1 2" key="1">
    <citation type="submission" date="2019-07" db="EMBL/GenBank/DDBJ databases">
        <authorList>
            <person name="Zhou L.-Y."/>
        </authorList>
    </citation>
    <scope>NUCLEOTIDE SEQUENCE [LARGE SCALE GENOMIC DNA]</scope>
    <source>
        <strain evidence="1 2">YIM 101269</strain>
    </source>
</reference>
<dbReference type="EMBL" id="VKKG01000002">
    <property type="protein sequence ID" value="TRY18735.1"/>
    <property type="molecule type" value="Genomic_DNA"/>
</dbReference>
<dbReference type="RefSeq" id="WP_143937627.1">
    <property type="nucleotide sequence ID" value="NZ_VKKG01000002.1"/>
</dbReference>